<feature type="compositionally biased region" description="Basic and acidic residues" evidence="5">
    <location>
        <begin position="570"/>
        <end position="581"/>
    </location>
</feature>
<evidence type="ECO:0000256" key="5">
    <source>
        <dbReference type="SAM" id="MobiDB-lite"/>
    </source>
</evidence>
<dbReference type="PANTHER" id="PTHR14150">
    <property type="entry name" value="U3 SMALL NUCLEOLAR RNA-ASSOCIATED PROTEIN 14"/>
    <property type="match status" value="1"/>
</dbReference>
<keyword evidence="4" id="KW-0539">Nucleus</keyword>
<dbReference type="EMBL" id="LR899010">
    <property type="protein sequence ID" value="CAD7082000.1"/>
    <property type="molecule type" value="Genomic_DNA"/>
</dbReference>
<feature type="region of interest" description="Disordered" evidence="5">
    <location>
        <begin position="1"/>
        <end position="48"/>
    </location>
</feature>
<accession>A0A7R8UJV0</accession>
<comment type="subcellular location">
    <subcellularLocation>
        <location evidence="1">Nucleus</location>
        <location evidence="1">Nucleolus</location>
    </subcellularLocation>
</comment>
<feature type="compositionally biased region" description="Polar residues" evidence="5">
    <location>
        <begin position="420"/>
        <end position="446"/>
    </location>
</feature>
<comment type="similarity">
    <text evidence="2">Belongs to the UTP14 family.</text>
</comment>
<protein>
    <recommendedName>
        <fullName evidence="8">U3 small nucleolar RNA-associated protein 14 homolog A</fullName>
    </recommendedName>
</protein>
<evidence type="ECO:0000313" key="6">
    <source>
        <dbReference type="EMBL" id="CAD7082000.1"/>
    </source>
</evidence>
<feature type="compositionally biased region" description="Basic and acidic residues" evidence="5">
    <location>
        <begin position="635"/>
        <end position="644"/>
    </location>
</feature>
<evidence type="ECO:0000256" key="3">
    <source>
        <dbReference type="ARBA" id="ARBA00022553"/>
    </source>
</evidence>
<feature type="region of interest" description="Disordered" evidence="5">
    <location>
        <begin position="383"/>
        <end position="453"/>
    </location>
</feature>
<keyword evidence="7" id="KW-1185">Reference proteome</keyword>
<evidence type="ECO:0000256" key="2">
    <source>
        <dbReference type="ARBA" id="ARBA00007774"/>
    </source>
</evidence>
<feature type="compositionally biased region" description="Acidic residues" evidence="5">
    <location>
        <begin position="386"/>
        <end position="395"/>
    </location>
</feature>
<dbReference type="FunCoup" id="A0A7R8UJV0">
    <property type="interactions" value="1172"/>
</dbReference>
<reference evidence="6 7" key="1">
    <citation type="submission" date="2020-11" db="EMBL/GenBank/DDBJ databases">
        <authorList>
            <person name="Wallbank WR R."/>
            <person name="Pardo Diaz C."/>
            <person name="Kozak K."/>
            <person name="Martin S."/>
            <person name="Jiggins C."/>
            <person name="Moest M."/>
            <person name="Warren A I."/>
            <person name="Generalovic N T."/>
            <person name="Byers J.R.P. K."/>
            <person name="Montejo-Kovacevich G."/>
            <person name="Yen C E."/>
        </authorList>
    </citation>
    <scope>NUCLEOTIDE SEQUENCE [LARGE SCALE GENOMIC DNA]</scope>
</reference>
<gene>
    <name evidence="6" type="ORF">HERILL_LOCUS5071</name>
</gene>
<dbReference type="PANTHER" id="PTHR14150:SF12">
    <property type="entry name" value="U3 SMALL NUCLEOLAR RNA-ASSOCIATED PROTEIN 14 HOMOLOG A"/>
    <property type="match status" value="1"/>
</dbReference>
<organism evidence="6 7">
    <name type="scientific">Hermetia illucens</name>
    <name type="common">Black soldier fly</name>
    <dbReference type="NCBI Taxonomy" id="343691"/>
    <lineage>
        <taxon>Eukaryota</taxon>
        <taxon>Metazoa</taxon>
        <taxon>Ecdysozoa</taxon>
        <taxon>Arthropoda</taxon>
        <taxon>Hexapoda</taxon>
        <taxon>Insecta</taxon>
        <taxon>Pterygota</taxon>
        <taxon>Neoptera</taxon>
        <taxon>Endopterygota</taxon>
        <taxon>Diptera</taxon>
        <taxon>Brachycera</taxon>
        <taxon>Stratiomyomorpha</taxon>
        <taxon>Stratiomyidae</taxon>
        <taxon>Hermetiinae</taxon>
        <taxon>Hermetia</taxon>
    </lineage>
</organism>
<dbReference type="OrthoDB" id="277439at2759"/>
<evidence type="ECO:0000313" key="7">
    <source>
        <dbReference type="Proteomes" id="UP000594454"/>
    </source>
</evidence>
<name>A0A7R8UJV0_HERIL</name>
<feature type="region of interest" description="Disordered" evidence="5">
    <location>
        <begin position="312"/>
        <end position="354"/>
    </location>
</feature>
<dbReference type="OMA" id="QVIEPMD"/>
<feature type="compositionally biased region" description="Low complexity" evidence="5">
    <location>
        <begin position="1"/>
        <end position="11"/>
    </location>
</feature>
<feature type="region of interest" description="Disordered" evidence="5">
    <location>
        <begin position="477"/>
        <end position="523"/>
    </location>
</feature>
<evidence type="ECO:0008006" key="8">
    <source>
        <dbReference type="Google" id="ProtNLM"/>
    </source>
</evidence>
<proteinExistence type="inferred from homology"/>
<dbReference type="AlphaFoldDB" id="A0A7R8UJV0"/>
<evidence type="ECO:0000256" key="4">
    <source>
        <dbReference type="ARBA" id="ARBA00023242"/>
    </source>
</evidence>
<feature type="region of interest" description="Disordered" evidence="5">
    <location>
        <begin position="570"/>
        <end position="651"/>
    </location>
</feature>
<dbReference type="GO" id="GO:0032040">
    <property type="term" value="C:small-subunit processome"/>
    <property type="evidence" value="ECO:0007669"/>
    <property type="project" value="InterPro"/>
</dbReference>
<sequence>MSASENENQSGGEEEVDPAAHKQLLRSIGQLSRNQHIRKPTRSEPALARDEFHLVKPLSTDVQTVSMGDVVNLLRKTSKHIDAGKQLSKTQHQKKILQKPLEKPVAERIQRTIGYEKVKKDLSRWDAVVERNRVAEQQVFPLDYEEVHADLPPPKKPRGTTIKSDLMLEMEAVEAKLRELRGTQHTDDDEAKRQERLTREELIARRKELAYLRIKESQKSARARQRNKIKSKKFHKFLKREKLKEQIKEFELLQKTNPEAALEKLETIEKSRVLERANLRHKNTGTWAKNLQVRAKYDKDVRKDLAEQLALSRELTQKQKDAAESSSDDEASDERNGADKEEVDPFNPWFKGSKKAEQVDEVAEFLGGYRKYWTERNANEKALEEYREDSEDDLEQNSLQNGENEQPGSDASNDVDESNEATNEAVNSNSGSENDNVSGNMDQSSDSDSEFSAGELEKFKAKLNYQKKNVENCRGKFTTTAYSSPPLVNGEHGKLKRRKQTEEEVSPHAKTRGTLKKKRKQPIVVTSAGGTDWVVEDIGETPSKSVDIDDIFDDAENLLQEKVHEKICKLSKDLEKREQRKQIKKEKKHKSKSSDLSFKVKASQPEIDEELLETSANGEPVIEKPQNPHRLANSKADKPSKQDEIDPSNIAQIKPKSLRTALPDMVNSEEFFDEHDLNEKVQMTIAEAFEDDDIVADFERDREDERKKTANEDVDLTLPGWGSWAGCGISKEKQTKRLILKFPKEAPRRDDNKKNVVINEDGNKKLKQHLVSDLPFPFKSVQEYEASIRAPIGRSFVPETAFRMLTRPATVTKLGTVIEPMNDEFLVKAPKAPRNAVDKRIAIMEKNKKKSK</sequence>
<keyword evidence="3" id="KW-0597">Phosphoprotein</keyword>
<dbReference type="GO" id="GO:0006364">
    <property type="term" value="P:rRNA processing"/>
    <property type="evidence" value="ECO:0007669"/>
    <property type="project" value="InterPro"/>
</dbReference>
<feature type="compositionally biased region" description="Basic residues" evidence="5">
    <location>
        <begin position="582"/>
        <end position="591"/>
    </location>
</feature>
<feature type="compositionally biased region" description="Basic residues" evidence="5">
    <location>
        <begin position="509"/>
        <end position="521"/>
    </location>
</feature>
<feature type="compositionally biased region" description="Polar residues" evidence="5">
    <location>
        <begin position="396"/>
        <end position="412"/>
    </location>
</feature>
<dbReference type="InParanoid" id="A0A7R8UJV0"/>
<dbReference type="InterPro" id="IPR006709">
    <property type="entry name" value="SSU_processome_Utp14"/>
</dbReference>
<evidence type="ECO:0000256" key="1">
    <source>
        <dbReference type="ARBA" id="ARBA00004604"/>
    </source>
</evidence>
<dbReference type="Pfam" id="PF04615">
    <property type="entry name" value="Utp14"/>
    <property type="match status" value="1"/>
</dbReference>
<dbReference type="Proteomes" id="UP000594454">
    <property type="component" value="Chromosome 2"/>
</dbReference>